<evidence type="ECO:0000313" key="12">
    <source>
        <dbReference type="Proteomes" id="UP001054820"/>
    </source>
</evidence>
<evidence type="ECO:0000256" key="8">
    <source>
        <dbReference type="PROSITE-ProRule" id="PRU00473"/>
    </source>
</evidence>
<organism evidence="11 12">
    <name type="scientific">Thiomicrorhabdus immobilis</name>
    <dbReference type="NCBI Taxonomy" id="2791037"/>
    <lineage>
        <taxon>Bacteria</taxon>
        <taxon>Pseudomonadati</taxon>
        <taxon>Pseudomonadota</taxon>
        <taxon>Gammaproteobacteria</taxon>
        <taxon>Thiotrichales</taxon>
        <taxon>Piscirickettsiaceae</taxon>
        <taxon>Thiomicrorhabdus</taxon>
    </lineage>
</organism>
<dbReference type="InterPro" id="IPR003423">
    <property type="entry name" value="OMP_efflux"/>
</dbReference>
<keyword evidence="12" id="KW-1185">Reference proteome</keyword>
<dbReference type="InterPro" id="IPR036737">
    <property type="entry name" value="OmpA-like_sf"/>
</dbReference>
<evidence type="ECO:0000256" key="1">
    <source>
        <dbReference type="ARBA" id="ARBA00004442"/>
    </source>
</evidence>
<feature type="domain" description="OmpA-like" evidence="10">
    <location>
        <begin position="486"/>
        <end position="604"/>
    </location>
</feature>
<dbReference type="PANTHER" id="PTHR30026:SF22">
    <property type="entry name" value="OUTER MEMBRANE EFFLUX PROTEIN"/>
    <property type="match status" value="1"/>
</dbReference>
<evidence type="ECO:0000256" key="4">
    <source>
        <dbReference type="ARBA" id="ARBA00022452"/>
    </source>
</evidence>
<evidence type="ECO:0000256" key="2">
    <source>
        <dbReference type="ARBA" id="ARBA00007613"/>
    </source>
</evidence>
<evidence type="ECO:0000259" key="10">
    <source>
        <dbReference type="PROSITE" id="PS51123"/>
    </source>
</evidence>
<evidence type="ECO:0000256" key="3">
    <source>
        <dbReference type="ARBA" id="ARBA00022448"/>
    </source>
</evidence>
<evidence type="ECO:0000256" key="6">
    <source>
        <dbReference type="ARBA" id="ARBA00023136"/>
    </source>
</evidence>
<dbReference type="Pfam" id="PF02321">
    <property type="entry name" value="OEP"/>
    <property type="match status" value="2"/>
</dbReference>
<evidence type="ECO:0000256" key="7">
    <source>
        <dbReference type="ARBA" id="ARBA00023237"/>
    </source>
</evidence>
<reference evidence="11" key="1">
    <citation type="journal article" date="2022" name="Arch. Microbiol.">
        <title>Thiomicrorhabdus immobilis sp. nov., a mesophilic sulfur-oxidizing bacterium isolated from sediment of a brackish lake in northern Japan.</title>
        <authorList>
            <person name="Kojima H."/>
            <person name="Mochizuki J."/>
            <person name="Kanda M."/>
            <person name="Watanabe T."/>
            <person name="Fukui M."/>
        </authorList>
    </citation>
    <scope>NUCLEOTIDE SEQUENCE</scope>
    <source>
        <strain evidence="11">Am19</strain>
    </source>
</reference>
<dbReference type="PANTHER" id="PTHR30026">
    <property type="entry name" value="OUTER MEMBRANE PROTEIN TOLC"/>
    <property type="match status" value="1"/>
</dbReference>
<dbReference type="SUPFAM" id="SSF103088">
    <property type="entry name" value="OmpA-like"/>
    <property type="match status" value="1"/>
</dbReference>
<dbReference type="PRINTS" id="PR01021">
    <property type="entry name" value="OMPADOMAIN"/>
</dbReference>
<keyword evidence="7" id="KW-0998">Cell outer membrane</keyword>
<proteinExistence type="inferred from homology"/>
<keyword evidence="6 8" id="KW-0472">Membrane</keyword>
<dbReference type="Gene3D" id="1.20.1600.10">
    <property type="entry name" value="Outer membrane efflux proteins (OEP)"/>
    <property type="match status" value="1"/>
</dbReference>
<feature type="signal peptide" evidence="9">
    <location>
        <begin position="1"/>
        <end position="30"/>
    </location>
</feature>
<dbReference type="Gene3D" id="3.30.1330.60">
    <property type="entry name" value="OmpA-like domain"/>
    <property type="match status" value="1"/>
</dbReference>
<evidence type="ECO:0000256" key="5">
    <source>
        <dbReference type="ARBA" id="ARBA00022692"/>
    </source>
</evidence>
<sequence>MFTRTVSVLKQTTRISLIYGLFLTPLIANSATTVDQAVKQAIEKNPEVQASWHNFLSSKENTSRASSEYGPTLDFYADYSWQNKDYIQNESFSGASAKLLFSQMLYDGERTKNNVKFFKNDELVSYFSVLGSVEKTALDAYIAYQDVLRYRALVRLAQQNYNNHMLVYKKIVSGVETGHTRGADLEQINGRLALAKSNLLTEKANLHDVSSRYLRIIGLTPSKEMEEADLQTDILPNTFHDVMNNAYEHNPNFHAAIRNIRSKQSRVETERSDLYPRLDLTAQYGGQTYDLQGNDNAQRDGRVALEFRYNLYNGDRTNSAIRGAKEEVSRAIYLREKACVDMRQTLQIAYNDVKKISDQLPILEQHRDASNKVRVAFNDQFSINKRTLLDLLDTEIEYFQSSRAFSNAHYDRNISVAKTLAEMGGLLSYLKVARGDLPSLSDLGAEPIAIDPASTCPTEDLPDLGIDIEEPKPVVMPNKFSAPKQDNLEGNTYRLEIKFTKNSAIIDSKYRSDIAELARFMKDNPNTLIEIRGHASLEGPEAYNQDLSERRAKAVVNELITKHKINPDRLSAIGFGETQPLINNMTWAAHKANRRIESNIKNAPKTE</sequence>
<dbReference type="SUPFAM" id="SSF56954">
    <property type="entry name" value="Outer membrane efflux proteins (OEP)"/>
    <property type="match status" value="1"/>
</dbReference>
<keyword evidence="4" id="KW-1134">Transmembrane beta strand</keyword>
<dbReference type="InterPro" id="IPR006664">
    <property type="entry name" value="OMP_bac"/>
</dbReference>
<dbReference type="Pfam" id="PF00691">
    <property type="entry name" value="OmpA"/>
    <property type="match status" value="1"/>
</dbReference>
<evidence type="ECO:0000313" key="11">
    <source>
        <dbReference type="EMBL" id="BCN93697.1"/>
    </source>
</evidence>
<evidence type="ECO:0000256" key="9">
    <source>
        <dbReference type="SAM" id="SignalP"/>
    </source>
</evidence>
<name>A0ABN6CX35_9GAMM</name>
<feature type="chain" id="PRO_5046770924" description="OmpA-like domain-containing protein" evidence="9">
    <location>
        <begin position="31"/>
        <end position="607"/>
    </location>
</feature>
<protein>
    <recommendedName>
        <fullName evidence="10">OmpA-like domain-containing protein</fullName>
    </recommendedName>
</protein>
<dbReference type="RefSeq" id="WP_237261011.1">
    <property type="nucleotide sequence ID" value="NZ_AP024202.1"/>
</dbReference>
<keyword evidence="3" id="KW-0813">Transport</keyword>
<dbReference type="EMBL" id="AP024202">
    <property type="protein sequence ID" value="BCN93697.1"/>
    <property type="molecule type" value="Genomic_DNA"/>
</dbReference>
<keyword evidence="5" id="KW-0812">Transmembrane</keyword>
<dbReference type="Proteomes" id="UP001054820">
    <property type="component" value="Chromosome"/>
</dbReference>
<dbReference type="InterPro" id="IPR051906">
    <property type="entry name" value="TolC-like"/>
</dbReference>
<comment type="similarity">
    <text evidence="2">Belongs to the outer membrane factor (OMF) (TC 1.B.17) family.</text>
</comment>
<keyword evidence="9" id="KW-0732">Signal</keyword>
<dbReference type="PROSITE" id="PS51123">
    <property type="entry name" value="OMPA_2"/>
    <property type="match status" value="1"/>
</dbReference>
<accession>A0ABN6CX35</accession>
<dbReference type="CDD" id="cd07185">
    <property type="entry name" value="OmpA_C-like"/>
    <property type="match status" value="1"/>
</dbReference>
<gene>
    <name evidence="11" type="ORF">THMIRHAM_14820</name>
</gene>
<dbReference type="InterPro" id="IPR006665">
    <property type="entry name" value="OmpA-like"/>
</dbReference>
<comment type="subcellular location">
    <subcellularLocation>
        <location evidence="1">Cell outer membrane</location>
    </subcellularLocation>
</comment>